<evidence type="ECO:0000256" key="1">
    <source>
        <dbReference type="SAM" id="Coils"/>
    </source>
</evidence>
<evidence type="ECO:0000256" key="2">
    <source>
        <dbReference type="SAM" id="MobiDB-lite"/>
    </source>
</evidence>
<gene>
    <name evidence="3" type="ORF">N7G274_001974</name>
</gene>
<accession>A0ABR4AL26</accession>
<comment type="caution">
    <text evidence="3">The sequence shown here is derived from an EMBL/GenBank/DDBJ whole genome shotgun (WGS) entry which is preliminary data.</text>
</comment>
<evidence type="ECO:0000313" key="3">
    <source>
        <dbReference type="EMBL" id="KAL2045546.1"/>
    </source>
</evidence>
<proteinExistence type="predicted"/>
<dbReference type="EMBL" id="JBEFKJ010000006">
    <property type="protein sequence ID" value="KAL2045546.1"/>
    <property type="molecule type" value="Genomic_DNA"/>
</dbReference>
<feature type="coiled-coil region" evidence="1">
    <location>
        <begin position="110"/>
        <end position="137"/>
    </location>
</feature>
<dbReference type="Proteomes" id="UP001590950">
    <property type="component" value="Unassembled WGS sequence"/>
</dbReference>
<evidence type="ECO:0000313" key="4">
    <source>
        <dbReference type="Proteomes" id="UP001590950"/>
    </source>
</evidence>
<feature type="region of interest" description="Disordered" evidence="2">
    <location>
        <begin position="1"/>
        <end position="32"/>
    </location>
</feature>
<keyword evidence="1" id="KW-0175">Coiled coil</keyword>
<feature type="compositionally biased region" description="Polar residues" evidence="2">
    <location>
        <begin position="1"/>
        <end position="27"/>
    </location>
</feature>
<sequence length="140" mass="15766">MIPSTPTHQNPTDTPFSPQKPQGSSPRAPSRPNLNHELLVLQHRLTQLISAHCQTQLLTAEILSHRTHLPDIDTPETWAWRQDVIDDAVARYQGTLELREGAILRHLERISEVQEMIKGVEARIEEVEGEIEGGEDEGRG</sequence>
<name>A0ABR4AL26_9LECA</name>
<reference evidence="3 4" key="1">
    <citation type="submission" date="2024-09" db="EMBL/GenBank/DDBJ databases">
        <title>Rethinking Asexuality: The Enigmatic Case of Functional Sexual Genes in Lepraria (Stereocaulaceae).</title>
        <authorList>
            <person name="Doellman M."/>
            <person name="Sun Y."/>
            <person name="Barcenas-Pena A."/>
            <person name="Lumbsch H.T."/>
            <person name="Grewe F."/>
        </authorList>
    </citation>
    <scope>NUCLEOTIDE SEQUENCE [LARGE SCALE GENOMIC DNA]</scope>
    <source>
        <strain evidence="3 4">Mercado 3170</strain>
    </source>
</reference>
<protein>
    <submittedName>
        <fullName evidence="3">Uncharacterized protein</fullName>
    </submittedName>
</protein>
<keyword evidence="4" id="KW-1185">Reference proteome</keyword>
<organism evidence="3 4">
    <name type="scientific">Stereocaulon virgatum</name>
    <dbReference type="NCBI Taxonomy" id="373712"/>
    <lineage>
        <taxon>Eukaryota</taxon>
        <taxon>Fungi</taxon>
        <taxon>Dikarya</taxon>
        <taxon>Ascomycota</taxon>
        <taxon>Pezizomycotina</taxon>
        <taxon>Lecanoromycetes</taxon>
        <taxon>OSLEUM clade</taxon>
        <taxon>Lecanoromycetidae</taxon>
        <taxon>Lecanorales</taxon>
        <taxon>Lecanorineae</taxon>
        <taxon>Stereocaulaceae</taxon>
        <taxon>Stereocaulon</taxon>
    </lineage>
</organism>